<sequence length="466" mass="51879">MKKITQRFFQLHQQLGLVVSIAIIAWALSGLSHPVITRINPSPVQFTAPSEALHAQAFHADKLSQQLGAIEALRLFHFFGKNIARAQTATGTYYLDAVTLELLPNFERDYAAALARYFVGDATSAIESITIIEAFDEDYLNVNRLLPVTRVNFQRDDNMRAYIDTQQGRLATLVDDNKAAAGTFFRALHTWSWWPASPIKTAAMTTLLSLSLLVIAMGLWLYIQRWRQGVFRAKARWSRSRRWHAHLNGGTAILAFCFVASGLLHFLVSEARQASPKQVASLAPSSLNIADNIVDAQWVSSGKLGLWRLQTSQPDTQTQARAHHGGAKPERSNIVYQRGAGEQIEDGENQLAAAMAQGWQQGEIQKLSPQTHFSHDYGFINKRLPVTKVSYEDGTLLFVEVQTNTLAARVTPLDTLEGYSFGYLHKWHFLDGLGKNTRDALLALVALLIAVGTSLGLYRYSQKSSK</sequence>
<accession>A0ABV8V657</accession>
<evidence type="ECO:0000256" key="1">
    <source>
        <dbReference type="SAM" id="Phobius"/>
    </source>
</evidence>
<keyword evidence="1" id="KW-1133">Transmembrane helix</keyword>
<dbReference type="EMBL" id="JBHSCX010000013">
    <property type="protein sequence ID" value="MFC4362936.1"/>
    <property type="molecule type" value="Genomic_DNA"/>
</dbReference>
<feature type="transmembrane region" description="Helical" evidence="1">
    <location>
        <begin position="243"/>
        <end position="268"/>
    </location>
</feature>
<gene>
    <name evidence="2" type="ORF">ACFOX3_11535</name>
</gene>
<comment type="caution">
    <text evidence="2">The sequence shown here is derived from an EMBL/GenBank/DDBJ whole genome shotgun (WGS) entry which is preliminary data.</text>
</comment>
<keyword evidence="1" id="KW-0812">Transmembrane</keyword>
<protein>
    <submittedName>
        <fullName evidence="2">PepSY domain-containing protein</fullName>
    </submittedName>
</protein>
<dbReference type="RefSeq" id="WP_290264910.1">
    <property type="nucleotide sequence ID" value="NZ_JAUFQG010000006.1"/>
</dbReference>
<evidence type="ECO:0000313" key="2">
    <source>
        <dbReference type="EMBL" id="MFC4362936.1"/>
    </source>
</evidence>
<name>A0ABV8V657_9GAMM</name>
<organism evidence="2 3">
    <name type="scientific">Simiduia curdlanivorans</name>
    <dbReference type="NCBI Taxonomy" id="1492769"/>
    <lineage>
        <taxon>Bacteria</taxon>
        <taxon>Pseudomonadati</taxon>
        <taxon>Pseudomonadota</taxon>
        <taxon>Gammaproteobacteria</taxon>
        <taxon>Cellvibrionales</taxon>
        <taxon>Cellvibrionaceae</taxon>
        <taxon>Simiduia</taxon>
    </lineage>
</organism>
<proteinExistence type="predicted"/>
<feature type="transmembrane region" description="Helical" evidence="1">
    <location>
        <begin position="202"/>
        <end position="223"/>
    </location>
</feature>
<keyword evidence="3" id="KW-1185">Reference proteome</keyword>
<feature type="transmembrane region" description="Helical" evidence="1">
    <location>
        <begin position="440"/>
        <end position="460"/>
    </location>
</feature>
<evidence type="ECO:0000313" key="3">
    <source>
        <dbReference type="Proteomes" id="UP001595840"/>
    </source>
</evidence>
<dbReference type="Proteomes" id="UP001595840">
    <property type="component" value="Unassembled WGS sequence"/>
</dbReference>
<keyword evidence="1" id="KW-0472">Membrane</keyword>
<reference evidence="3" key="1">
    <citation type="journal article" date="2019" name="Int. J. Syst. Evol. Microbiol.">
        <title>The Global Catalogue of Microorganisms (GCM) 10K type strain sequencing project: providing services to taxonomists for standard genome sequencing and annotation.</title>
        <authorList>
            <consortium name="The Broad Institute Genomics Platform"/>
            <consortium name="The Broad Institute Genome Sequencing Center for Infectious Disease"/>
            <person name="Wu L."/>
            <person name="Ma J."/>
        </authorList>
    </citation>
    <scope>NUCLEOTIDE SEQUENCE [LARGE SCALE GENOMIC DNA]</scope>
    <source>
        <strain evidence="3">CECT 8570</strain>
    </source>
</reference>